<keyword evidence="5" id="KW-0418">Kinase</keyword>
<dbReference type="InterPro" id="IPR015433">
    <property type="entry name" value="PI3/4_kinase"/>
</dbReference>
<keyword evidence="7" id="KW-0732">Signal</keyword>
<dbReference type="CDD" id="cd05168">
    <property type="entry name" value="PI4Kc_III_beta"/>
    <property type="match status" value="1"/>
</dbReference>
<feature type="region of interest" description="Disordered" evidence="6">
    <location>
        <begin position="128"/>
        <end position="153"/>
    </location>
</feature>
<dbReference type="GO" id="GO:0048015">
    <property type="term" value="P:phosphatidylinositol-mediated signaling"/>
    <property type="evidence" value="ECO:0007669"/>
    <property type="project" value="TreeGrafter"/>
</dbReference>
<sequence length="1127" mass="123716">MSHALLLRLFLSPYFSISVAMHYLKTYPDNIGISHYLCWRMKSMPADEVEFYWPQICHLLLTYPTPSNALESFILSRAEESTHSAMLTFWFMQAALRDLTPTRQTNPRPFLICQRVLHRCHEIIFGDPPEPSRSPYRSLPHSPSASSSGLLSSTAQSLRKIASSDNSVVRTPVKVKPHVPPSLVGMGTIFAAVGMPGLSELAGQWAVIQGQRTADEDSETRARVEVDKTGGADVHVARQRPTGPSRQHSRNKSAESGSDEEKPRPDTPLRPARYEASRLASPHPASTAPNLSAPTPTPGWSPRIHSDSPAASPRVKGEDPFSQEPSVSGPNTPPDASPARHSPFASVPELGSSSHTRQASALRRLQGGDRPPTPESLLSTYSLDAQRQLLRSHYCRSEIRFLLLLEDISNRLLVIPKLARVSALRAELTSLNHNLPAEVCMPLWCAADHSHEEGGETNSVSTPFKGRIRGERRKGHSRVVRISPGDSVVLNSAERAPFLLHVELLHGDLDFDPTRRENKELLKKIVLQEDSRKRKKEDVGGLSAYPSRYEGFGSPMPDAPPEPLVDVEAKTPPIPAESRRDAKPEDMEEMDLVEQMYGAKLSVKDVLPDMSDSIPLPHAPKNKAVDALAWDRGDVSRRGSSTPLATPSAAFPSDGSGTPSGNNLSRAGTPIVDKEPSSKPVITLEDYSERMRTAAVMLAQLNASLVSTVPEGQATPSGGALSWIPGTGWITGSRQDGGTTTPGGGHSVGEPSSGQGGKLKLAAAQAAAIRDRIMEEMMSLEEERVERMTDRQEGEGVEFGSGEGDGNTAEDEGIVRRELNKADPSAAVFKESWTAKKARIRGSSPWGHLANWDVISVIVKTGTDLRQEQLATQLIERFSRIFKEEKSECWVRFFRILITGEQSGLVETITDAVSVHSIKKGEYARRIAEGGPIGKVSLLDHFVNTYGKPDSGRFARAQRNFIKSLAGYSIVTYLLQIKDRHNGNILVDRDGHVIHIDFGFMLSNSPGGNMGFEAAPFKMPLEYIDIMGGLDSPGYAYFKKLFKEGFEAARKHSDSLLTIVELMQKDSKLDCFALFGQQTTQHFRERFALGLTTSAVDAYLERLIVSSTGSNYTRLYDTFQYYSQGVL</sequence>
<dbReference type="Pfam" id="PF00454">
    <property type="entry name" value="PI3_PI4_kinase"/>
    <property type="match status" value="1"/>
</dbReference>
<comment type="catalytic activity">
    <reaction evidence="1">
        <text>a 1,2-diacyl-sn-glycero-3-phospho-(1D-myo-inositol) + ATP = a 1,2-diacyl-sn-glycero-3-phospho-(1D-myo-inositol 4-phosphate) + ADP + H(+)</text>
        <dbReference type="Rhea" id="RHEA:19877"/>
        <dbReference type="ChEBI" id="CHEBI:15378"/>
        <dbReference type="ChEBI" id="CHEBI:30616"/>
        <dbReference type="ChEBI" id="CHEBI:57880"/>
        <dbReference type="ChEBI" id="CHEBI:58178"/>
        <dbReference type="ChEBI" id="CHEBI:456216"/>
        <dbReference type="EC" id="2.7.1.67"/>
    </reaction>
</comment>
<evidence type="ECO:0000256" key="2">
    <source>
        <dbReference type="ARBA" id="ARBA00006209"/>
    </source>
</evidence>
<feature type="region of interest" description="Disordered" evidence="6">
    <location>
        <begin position="634"/>
        <end position="677"/>
    </location>
</feature>
<dbReference type="PROSITE" id="PS00916">
    <property type="entry name" value="PI3_4_KINASE_2"/>
    <property type="match status" value="1"/>
</dbReference>
<dbReference type="FunFam" id="1.10.1070.11:FF:000016">
    <property type="entry name" value="PIK1p Phosphatidylinositol 4-kinase"/>
    <property type="match status" value="1"/>
</dbReference>
<dbReference type="InterPro" id="IPR042236">
    <property type="entry name" value="PI3K_accessory_sf"/>
</dbReference>
<accession>A0AAD9FU62</accession>
<dbReference type="EMBL" id="JAODAN010000002">
    <property type="protein sequence ID" value="KAK1926297.1"/>
    <property type="molecule type" value="Genomic_DNA"/>
</dbReference>
<evidence type="ECO:0000256" key="6">
    <source>
        <dbReference type="SAM" id="MobiDB-lite"/>
    </source>
</evidence>
<keyword evidence="11" id="KW-1185">Reference proteome</keyword>
<dbReference type="EC" id="2.7.1.67" evidence="3"/>
<dbReference type="InterPro" id="IPR016024">
    <property type="entry name" value="ARM-type_fold"/>
</dbReference>
<dbReference type="SUPFAM" id="SSF56112">
    <property type="entry name" value="Protein kinase-like (PK-like)"/>
    <property type="match status" value="1"/>
</dbReference>
<evidence type="ECO:0000259" key="9">
    <source>
        <dbReference type="PROSITE" id="PS51545"/>
    </source>
</evidence>
<gene>
    <name evidence="10" type="ORF">DB88DRAFT_481358</name>
</gene>
<dbReference type="Gene3D" id="3.30.1010.10">
    <property type="entry name" value="Phosphatidylinositol 3-kinase Catalytic Subunit, Chain A, domain 4"/>
    <property type="match status" value="1"/>
</dbReference>
<feature type="compositionally biased region" description="Polar residues" evidence="6">
    <location>
        <begin position="655"/>
        <end position="666"/>
    </location>
</feature>
<dbReference type="InterPro" id="IPR036940">
    <property type="entry name" value="PI3/4_kinase_cat_sf"/>
</dbReference>
<feature type="region of interest" description="Disordered" evidence="6">
    <location>
        <begin position="730"/>
        <end position="761"/>
    </location>
</feature>
<reference evidence="10" key="1">
    <citation type="submission" date="2023-02" db="EMBL/GenBank/DDBJ databases">
        <title>Identification and recombinant expression of a fungal hydrolase from Papiliotrema laurentii that hydrolyzes apple cutin and clears colloidal polyester polyurethane.</title>
        <authorList>
            <consortium name="DOE Joint Genome Institute"/>
            <person name="Roman V.A."/>
            <person name="Bojanowski C."/>
            <person name="Crable B.R."/>
            <person name="Wagner D.N."/>
            <person name="Hung C.S."/>
            <person name="Nadeau L.J."/>
            <person name="Schratz L."/>
            <person name="Haridas S."/>
            <person name="Pangilinan J."/>
            <person name="Lipzen A."/>
            <person name="Na H."/>
            <person name="Yan M."/>
            <person name="Ng V."/>
            <person name="Grigoriev I.V."/>
            <person name="Spatafora J.W."/>
            <person name="Barlow D."/>
            <person name="Biffinger J."/>
            <person name="Kelley-Loughnane N."/>
            <person name="Varaljay V.A."/>
            <person name="Crookes-Goodson W.J."/>
        </authorList>
    </citation>
    <scope>NUCLEOTIDE SEQUENCE</scope>
    <source>
        <strain evidence="10">5307AH</strain>
    </source>
</reference>
<evidence type="ECO:0000256" key="5">
    <source>
        <dbReference type="ARBA" id="ARBA00022777"/>
    </source>
</evidence>
<dbReference type="AlphaFoldDB" id="A0AAD9FU62"/>
<protein>
    <recommendedName>
        <fullName evidence="3">1-phosphatidylinositol 4-kinase</fullName>
        <ecNumber evidence="3">2.7.1.67</ecNumber>
    </recommendedName>
</protein>
<evidence type="ECO:0000313" key="10">
    <source>
        <dbReference type="EMBL" id="KAK1926297.1"/>
    </source>
</evidence>
<dbReference type="Proteomes" id="UP001182556">
    <property type="component" value="Unassembled WGS sequence"/>
</dbReference>
<evidence type="ECO:0000313" key="11">
    <source>
        <dbReference type="Proteomes" id="UP001182556"/>
    </source>
</evidence>
<name>A0AAD9FU62_PAPLA</name>
<dbReference type="PANTHER" id="PTHR10048:SF22">
    <property type="entry name" value="PHOSPHATIDYLINOSITOL 4-KINASE BETA"/>
    <property type="match status" value="1"/>
</dbReference>
<comment type="caution">
    <text evidence="10">The sequence shown here is derived from an EMBL/GenBank/DDBJ whole genome shotgun (WGS) entry which is preliminary data.</text>
</comment>
<evidence type="ECO:0000256" key="1">
    <source>
        <dbReference type="ARBA" id="ARBA00001686"/>
    </source>
</evidence>
<feature type="compositionally biased region" description="Basic and acidic residues" evidence="6">
    <location>
        <begin position="259"/>
        <end position="276"/>
    </location>
</feature>
<evidence type="ECO:0000256" key="7">
    <source>
        <dbReference type="SAM" id="SignalP"/>
    </source>
</evidence>
<evidence type="ECO:0000256" key="4">
    <source>
        <dbReference type="ARBA" id="ARBA00022679"/>
    </source>
</evidence>
<dbReference type="Gene3D" id="1.10.1070.11">
    <property type="entry name" value="Phosphatidylinositol 3-/4-kinase, catalytic domain"/>
    <property type="match status" value="1"/>
</dbReference>
<dbReference type="GO" id="GO:0004430">
    <property type="term" value="F:1-phosphatidylinositol 4-kinase activity"/>
    <property type="evidence" value="ECO:0007669"/>
    <property type="project" value="UniProtKB-EC"/>
</dbReference>
<dbReference type="SMART" id="SM00146">
    <property type="entry name" value="PI3Kc"/>
    <property type="match status" value="1"/>
</dbReference>
<dbReference type="PANTHER" id="PTHR10048">
    <property type="entry name" value="PHOSPHATIDYLINOSITOL KINASE"/>
    <property type="match status" value="1"/>
</dbReference>
<proteinExistence type="inferred from homology"/>
<dbReference type="SUPFAM" id="SSF48371">
    <property type="entry name" value="ARM repeat"/>
    <property type="match status" value="1"/>
</dbReference>
<dbReference type="Pfam" id="PF21245">
    <property type="entry name" value="PI4KB-PIK1_PIK"/>
    <property type="match status" value="1"/>
</dbReference>
<evidence type="ECO:0000256" key="3">
    <source>
        <dbReference type="ARBA" id="ARBA00012169"/>
    </source>
</evidence>
<dbReference type="InterPro" id="IPR001263">
    <property type="entry name" value="PI3K_accessory_dom"/>
</dbReference>
<organism evidence="10 11">
    <name type="scientific">Papiliotrema laurentii</name>
    <name type="common">Cryptococcus laurentii</name>
    <dbReference type="NCBI Taxonomy" id="5418"/>
    <lineage>
        <taxon>Eukaryota</taxon>
        <taxon>Fungi</taxon>
        <taxon>Dikarya</taxon>
        <taxon>Basidiomycota</taxon>
        <taxon>Agaricomycotina</taxon>
        <taxon>Tremellomycetes</taxon>
        <taxon>Tremellales</taxon>
        <taxon>Rhynchogastremaceae</taxon>
        <taxon>Papiliotrema</taxon>
    </lineage>
</organism>
<dbReference type="GO" id="GO:0046854">
    <property type="term" value="P:phosphatidylinositol phosphate biosynthetic process"/>
    <property type="evidence" value="ECO:0007669"/>
    <property type="project" value="InterPro"/>
</dbReference>
<dbReference type="InterPro" id="IPR011009">
    <property type="entry name" value="Kinase-like_dom_sf"/>
</dbReference>
<dbReference type="InterPro" id="IPR057754">
    <property type="entry name" value="PI4-kinase_beta/PIK1_cat"/>
</dbReference>
<dbReference type="Gene3D" id="1.25.40.70">
    <property type="entry name" value="Phosphatidylinositol 3-kinase, accessory domain (PIK)"/>
    <property type="match status" value="1"/>
</dbReference>
<dbReference type="InterPro" id="IPR049160">
    <property type="entry name" value="PI4KB-PIK1_PIK"/>
</dbReference>
<feature type="region of interest" description="Disordered" evidence="6">
    <location>
        <begin position="211"/>
        <end position="377"/>
    </location>
</feature>
<dbReference type="InterPro" id="IPR000403">
    <property type="entry name" value="PI3/4_kinase_cat_dom"/>
</dbReference>
<dbReference type="FunFam" id="1.25.40.70:FF:000015">
    <property type="entry name" value="Related to PIK1-phosphatidylinositol 4-kinase"/>
    <property type="match status" value="1"/>
</dbReference>
<feature type="compositionally biased region" description="Basic and acidic residues" evidence="6">
    <location>
        <begin position="213"/>
        <end position="230"/>
    </location>
</feature>
<feature type="chain" id="PRO_5042236950" description="1-phosphatidylinositol 4-kinase" evidence="7">
    <location>
        <begin position="21"/>
        <end position="1127"/>
    </location>
</feature>
<dbReference type="PROSITE" id="PS51545">
    <property type="entry name" value="PIK_HELICAL"/>
    <property type="match status" value="1"/>
</dbReference>
<dbReference type="InterPro" id="IPR018936">
    <property type="entry name" value="PI3/4_kinase_CS"/>
</dbReference>
<feature type="region of interest" description="Disordered" evidence="6">
    <location>
        <begin position="786"/>
        <end position="810"/>
    </location>
</feature>
<dbReference type="GO" id="GO:0005737">
    <property type="term" value="C:cytoplasm"/>
    <property type="evidence" value="ECO:0007669"/>
    <property type="project" value="TreeGrafter"/>
</dbReference>
<feature type="compositionally biased region" description="Low complexity" evidence="6">
    <location>
        <begin position="138"/>
        <end position="153"/>
    </location>
</feature>
<feature type="signal peptide" evidence="7">
    <location>
        <begin position="1"/>
        <end position="20"/>
    </location>
</feature>
<comment type="similarity">
    <text evidence="2">Belongs to the PI3/PI4-kinase family. Type III PI4K subfamily.</text>
</comment>
<feature type="domain" description="PIK helical" evidence="9">
    <location>
        <begin position="1"/>
        <end position="119"/>
    </location>
</feature>
<dbReference type="GO" id="GO:0016020">
    <property type="term" value="C:membrane"/>
    <property type="evidence" value="ECO:0007669"/>
    <property type="project" value="TreeGrafter"/>
</dbReference>
<dbReference type="PROSITE" id="PS50290">
    <property type="entry name" value="PI3_4_KINASE_3"/>
    <property type="match status" value="1"/>
</dbReference>
<feature type="compositionally biased region" description="Polar residues" evidence="6">
    <location>
        <begin position="730"/>
        <end position="739"/>
    </location>
</feature>
<feature type="domain" description="PI3K/PI4K catalytic" evidence="8">
    <location>
        <begin position="822"/>
        <end position="1112"/>
    </location>
</feature>
<evidence type="ECO:0000259" key="8">
    <source>
        <dbReference type="PROSITE" id="PS50290"/>
    </source>
</evidence>
<keyword evidence="4" id="KW-0808">Transferase</keyword>